<gene>
    <name evidence="2" type="ORF">TVD_00280</name>
</gene>
<evidence type="ECO:0000259" key="1">
    <source>
        <dbReference type="Pfam" id="PF17131"/>
    </source>
</evidence>
<dbReference type="KEGG" id="tvr:TVD_00280"/>
<dbReference type="Gene3D" id="2.50.20.10">
    <property type="entry name" value="Lipoprotein localisation LolA/LolB/LppX"/>
    <property type="match status" value="1"/>
</dbReference>
<name>A0A0G3G301_9GAMM</name>
<dbReference type="Proteomes" id="UP000064201">
    <property type="component" value="Chromosome"/>
</dbReference>
<dbReference type="EMBL" id="CP011367">
    <property type="protein sequence ID" value="AKJ93892.1"/>
    <property type="molecule type" value="Genomic_DNA"/>
</dbReference>
<dbReference type="InterPro" id="IPR033399">
    <property type="entry name" value="TP_0789-like"/>
</dbReference>
<dbReference type="RefSeq" id="WP_018650676.1">
    <property type="nucleotide sequence ID" value="NZ_CP011367.1"/>
</dbReference>
<reference evidence="2 3" key="1">
    <citation type="submission" date="2015-04" db="EMBL/GenBank/DDBJ databases">
        <title>Complete Sequence for the Genome of the Thioalkalivibrio versutus D301.</title>
        <authorList>
            <person name="Mu T."/>
            <person name="Zhou J."/>
            <person name="Xu X."/>
        </authorList>
    </citation>
    <scope>NUCLEOTIDE SEQUENCE [LARGE SCALE GENOMIC DNA]</scope>
    <source>
        <strain evidence="2 3">D301</strain>
    </source>
</reference>
<keyword evidence="3" id="KW-1185">Reference proteome</keyword>
<dbReference type="STRING" id="106634.TVD_00280"/>
<sequence length="271" mass="30403">MMTRIAIFAGTALLLSAAVLPTAALAEESAARDLARAVHERPDGDDAVTRGIMTLTGGGRRERVRESYEYRLEGDEPGASRNLIRFTSPRNIADTAILIHNHPGGDVDQWLYLPAIQRERRISSENRGGSFVQSELYFEDLEDREPHKDHHRILGEETYEGAPVTILESIPVDSGNSVYSKRVSWIHKETLLPLRIDLYEGGDEPSKRLEVQRIEDIQGYWTVTRSAMTDLASDRTTILEVEDVTYNSGLPSELFTIRGLSDPSLARPYRP</sequence>
<feature type="domain" description="Uncharacterized protein TP-0789" evidence="1">
    <location>
        <begin position="80"/>
        <end position="261"/>
    </location>
</feature>
<dbReference type="CDD" id="cd16329">
    <property type="entry name" value="LolA_like"/>
    <property type="match status" value="1"/>
</dbReference>
<accession>A0A0G3G301</accession>
<evidence type="ECO:0000313" key="2">
    <source>
        <dbReference type="EMBL" id="AKJ93892.1"/>
    </source>
</evidence>
<dbReference type="OrthoDB" id="9803781at2"/>
<dbReference type="AlphaFoldDB" id="A0A0G3G301"/>
<protein>
    <recommendedName>
        <fullName evidence="1">Uncharacterized protein TP-0789 domain-containing protein</fullName>
    </recommendedName>
</protein>
<dbReference type="Pfam" id="PF17131">
    <property type="entry name" value="LolA_like"/>
    <property type="match status" value="1"/>
</dbReference>
<proteinExistence type="predicted"/>
<dbReference type="PATRIC" id="fig|106634.4.peg.56"/>
<evidence type="ECO:0000313" key="3">
    <source>
        <dbReference type="Proteomes" id="UP000064201"/>
    </source>
</evidence>
<organism evidence="2 3">
    <name type="scientific">Thioalkalivibrio versutus</name>
    <dbReference type="NCBI Taxonomy" id="106634"/>
    <lineage>
        <taxon>Bacteria</taxon>
        <taxon>Pseudomonadati</taxon>
        <taxon>Pseudomonadota</taxon>
        <taxon>Gammaproteobacteria</taxon>
        <taxon>Chromatiales</taxon>
        <taxon>Ectothiorhodospiraceae</taxon>
        <taxon>Thioalkalivibrio</taxon>
    </lineage>
</organism>